<evidence type="ECO:0000256" key="6">
    <source>
        <dbReference type="SAM" id="MobiDB-lite"/>
    </source>
</evidence>
<dbReference type="InterPro" id="IPR007257">
    <property type="entry name" value="GINS_Psf2"/>
</dbReference>
<dbReference type="CTD" id="33641"/>
<proteinExistence type="inferred from homology"/>
<evidence type="ECO:0000259" key="7">
    <source>
        <dbReference type="Pfam" id="PF05916"/>
    </source>
</evidence>
<feature type="domain" description="GINS subunit" evidence="7">
    <location>
        <begin position="65"/>
        <end position="168"/>
    </location>
</feature>
<evidence type="ECO:0000313" key="9">
    <source>
        <dbReference type="Proteomes" id="UP000694866"/>
    </source>
</evidence>
<evidence type="ECO:0000259" key="8">
    <source>
        <dbReference type="Pfam" id="PF25005"/>
    </source>
</evidence>
<accession>A0A9R1U698</accession>
<dbReference type="SUPFAM" id="SSF160059">
    <property type="entry name" value="PriA/YqbF domain"/>
    <property type="match status" value="1"/>
</dbReference>
<comment type="subcellular location">
    <subcellularLocation>
        <location evidence="1 5">Nucleus</location>
    </subcellularLocation>
</comment>
<dbReference type="GO" id="GO:0000727">
    <property type="term" value="P:double-strand break repair via break-induced replication"/>
    <property type="evidence" value="ECO:0007669"/>
    <property type="project" value="TreeGrafter"/>
</dbReference>
<keyword evidence="4 5" id="KW-0539">Nucleus</keyword>
<dbReference type="CDD" id="cd11712">
    <property type="entry name" value="GINS_A_psf2"/>
    <property type="match status" value="1"/>
</dbReference>
<reference evidence="10" key="1">
    <citation type="submission" date="2025-08" db="UniProtKB">
        <authorList>
            <consortium name="RefSeq"/>
        </authorList>
    </citation>
    <scope>IDENTIFICATION</scope>
    <source>
        <strain evidence="10">USDA-PBARC FA_bdor</strain>
        <tissue evidence="10">Whole organism</tissue>
    </source>
</reference>
<dbReference type="PIRSF" id="PIRSF028998">
    <property type="entry name" value="GINS_Psf2_subgr"/>
    <property type="match status" value="1"/>
</dbReference>
<dbReference type="PANTHER" id="PTHR12772">
    <property type="entry name" value="DNA REPLICATION COMPLEX GINS PROTEIN PSF2"/>
    <property type="match status" value="1"/>
</dbReference>
<gene>
    <name evidence="10" type="primary">Psf2</name>
</gene>
<comment type="similarity">
    <text evidence="2 5">Belongs to the GINS2/PSF2 family.</text>
</comment>
<dbReference type="FunFam" id="1.20.58.1020:FF:000001">
    <property type="entry name" value="DNA replication complex GINS protein PSF2"/>
    <property type="match status" value="1"/>
</dbReference>
<dbReference type="CDD" id="cd21694">
    <property type="entry name" value="GINS_B_Psf2"/>
    <property type="match status" value="1"/>
</dbReference>
<feature type="compositionally biased region" description="Polar residues" evidence="6">
    <location>
        <begin position="180"/>
        <end position="195"/>
    </location>
</feature>
<protein>
    <recommendedName>
        <fullName evidence="5">DNA replication complex GINS protein PSF2</fullName>
    </recommendedName>
</protein>
<organism evidence="9 10">
    <name type="scientific">Fopius arisanus</name>
    <dbReference type="NCBI Taxonomy" id="64838"/>
    <lineage>
        <taxon>Eukaryota</taxon>
        <taxon>Metazoa</taxon>
        <taxon>Ecdysozoa</taxon>
        <taxon>Arthropoda</taxon>
        <taxon>Hexapoda</taxon>
        <taxon>Insecta</taxon>
        <taxon>Pterygota</taxon>
        <taxon>Neoptera</taxon>
        <taxon>Endopterygota</taxon>
        <taxon>Hymenoptera</taxon>
        <taxon>Apocrita</taxon>
        <taxon>Ichneumonoidea</taxon>
        <taxon>Braconidae</taxon>
        <taxon>Opiinae</taxon>
        <taxon>Fopius</taxon>
    </lineage>
</organism>
<evidence type="ECO:0000256" key="1">
    <source>
        <dbReference type="ARBA" id="ARBA00004123"/>
    </source>
</evidence>
<evidence type="ECO:0000256" key="4">
    <source>
        <dbReference type="ARBA" id="ARBA00023242"/>
    </source>
</evidence>
<dbReference type="InterPro" id="IPR021151">
    <property type="entry name" value="GINS_A"/>
</dbReference>
<dbReference type="PANTHER" id="PTHR12772:SF0">
    <property type="entry name" value="DNA REPLICATION COMPLEX GINS PROTEIN PSF2"/>
    <property type="match status" value="1"/>
</dbReference>
<dbReference type="Gene3D" id="1.20.58.1020">
    <property type="match status" value="1"/>
</dbReference>
<dbReference type="GO" id="GO:0000811">
    <property type="term" value="C:GINS complex"/>
    <property type="evidence" value="ECO:0007669"/>
    <property type="project" value="TreeGrafter"/>
</dbReference>
<keyword evidence="9" id="KW-1185">Reference proteome</keyword>
<keyword evidence="3 5" id="KW-0235">DNA replication</keyword>
<dbReference type="OrthoDB" id="1938138at2759"/>
<evidence type="ECO:0000256" key="2">
    <source>
        <dbReference type="ARBA" id="ARBA00010565"/>
    </source>
</evidence>
<dbReference type="InterPro" id="IPR056784">
    <property type="entry name" value="PSF2_N"/>
</dbReference>
<dbReference type="InterPro" id="IPR036224">
    <property type="entry name" value="GINS_bundle-like_dom_sf"/>
</dbReference>
<dbReference type="GeneID" id="105270022"/>
<feature type="domain" description="DNA replication complex GINS protein PSF2 N-terminal" evidence="8">
    <location>
        <begin position="3"/>
        <end position="61"/>
    </location>
</feature>
<dbReference type="AlphaFoldDB" id="A0A9R1U698"/>
<dbReference type="Gene3D" id="3.40.5.50">
    <property type="match status" value="1"/>
</dbReference>
<dbReference type="Pfam" id="PF05916">
    <property type="entry name" value="Sld5"/>
    <property type="match status" value="1"/>
</dbReference>
<evidence type="ECO:0000256" key="5">
    <source>
        <dbReference type="PIRNR" id="PIRNR028998"/>
    </source>
</evidence>
<dbReference type="Proteomes" id="UP000694866">
    <property type="component" value="Unplaced"/>
</dbReference>
<dbReference type="SUPFAM" id="SSF158573">
    <property type="entry name" value="GINS helical bundle-like"/>
    <property type="match status" value="1"/>
</dbReference>
<comment type="subunit">
    <text evidence="5">Component of the GINS complex.</text>
</comment>
<dbReference type="RefSeq" id="XP_011308978.1">
    <property type="nucleotide sequence ID" value="XM_011310676.1"/>
</dbReference>
<dbReference type="KEGG" id="fas:105270022"/>
<dbReference type="FunFam" id="3.40.5.50:FF:000001">
    <property type="entry name" value="DNA replication complex GINS protein PSF2"/>
    <property type="match status" value="1"/>
</dbReference>
<dbReference type="Pfam" id="PF25005">
    <property type="entry name" value="PSF2_N"/>
    <property type="match status" value="1"/>
</dbReference>
<feature type="region of interest" description="Disordered" evidence="6">
    <location>
        <begin position="175"/>
        <end position="195"/>
    </location>
</feature>
<name>A0A9R1U698_9HYME</name>
<evidence type="ECO:0000256" key="3">
    <source>
        <dbReference type="ARBA" id="ARBA00022705"/>
    </source>
</evidence>
<dbReference type="GO" id="GO:0071162">
    <property type="term" value="C:CMG complex"/>
    <property type="evidence" value="ECO:0007669"/>
    <property type="project" value="UniProtKB-ARBA"/>
</dbReference>
<dbReference type="GO" id="GO:0006260">
    <property type="term" value="P:DNA replication"/>
    <property type="evidence" value="ECO:0007669"/>
    <property type="project" value="UniProtKB-KW"/>
</dbReference>
<sequence length="195" mass="22138">MEPCEIEFLGEKGLVSIVPNFNFDPIHLISGSVGPFRAGLPVKVPIWLAVNLKQRQKCRIVCPEWMEPENLELLKENEKLSKVFTEMPHDHYMDEAHILLGAASDDIPDVDNIRTAIKDIWDMRMSKLRTSIDELFKDHSAVHAMLNNLTAMELNGARPLLPHAMDQLMRIRMSEETGKRSQPFQDSHQSGPSGN</sequence>
<evidence type="ECO:0000313" key="10">
    <source>
        <dbReference type="RefSeq" id="XP_011308978.1"/>
    </source>
</evidence>